<dbReference type="SUPFAM" id="SSF52129">
    <property type="entry name" value="Caspase-like"/>
    <property type="match status" value="1"/>
</dbReference>
<dbReference type="RefSeq" id="WP_155542475.1">
    <property type="nucleotide sequence ID" value="NZ_CABVGP010000001.1"/>
</dbReference>
<evidence type="ECO:0000256" key="1">
    <source>
        <dbReference type="SAM" id="Phobius"/>
    </source>
</evidence>
<dbReference type="InterPro" id="IPR029030">
    <property type="entry name" value="Caspase-like_dom_sf"/>
</dbReference>
<feature type="transmembrane region" description="Helical" evidence="1">
    <location>
        <begin position="342"/>
        <end position="363"/>
    </location>
</feature>
<proteinExistence type="predicted"/>
<dbReference type="AlphaFoldDB" id="A0A6I8LNL7"/>
<dbReference type="GO" id="GO:0004197">
    <property type="term" value="F:cysteine-type endopeptidase activity"/>
    <property type="evidence" value="ECO:0007669"/>
    <property type="project" value="InterPro"/>
</dbReference>
<dbReference type="NCBIfam" id="NF047832">
    <property type="entry name" value="caspase_w_EACC1"/>
    <property type="match status" value="1"/>
</dbReference>
<keyword evidence="1" id="KW-0812">Transmembrane</keyword>
<gene>
    <name evidence="3" type="ORF">AA23TX_02296</name>
</gene>
<dbReference type="Pfam" id="PF00656">
    <property type="entry name" value="Peptidase_C14"/>
    <property type="match status" value="1"/>
</dbReference>
<dbReference type="GO" id="GO:0006508">
    <property type="term" value="P:proteolysis"/>
    <property type="evidence" value="ECO:0007669"/>
    <property type="project" value="InterPro"/>
</dbReference>
<feature type="domain" description="Peptidase C14 caspase" evidence="2">
    <location>
        <begin position="10"/>
        <end position="222"/>
    </location>
</feature>
<keyword evidence="1" id="KW-0472">Membrane</keyword>
<dbReference type="EMBL" id="CABVGP010000001">
    <property type="protein sequence ID" value="VVJ17275.1"/>
    <property type="molecule type" value="Genomic_DNA"/>
</dbReference>
<evidence type="ECO:0000313" key="4">
    <source>
        <dbReference type="Proteomes" id="UP000399805"/>
    </source>
</evidence>
<keyword evidence="4" id="KW-1185">Reference proteome</keyword>
<name>A0A6I8LNL7_9PSEU</name>
<reference evidence="3 4" key="1">
    <citation type="submission" date="2019-09" db="EMBL/GenBank/DDBJ databases">
        <authorList>
            <person name="Leyn A S."/>
        </authorList>
    </citation>
    <scope>NUCLEOTIDE SEQUENCE [LARGE SCALE GENOMIC DNA]</scope>
    <source>
        <strain evidence="3">AA231_1</strain>
    </source>
</reference>
<sequence length="400" mass="42574">MRLPVPESSHAVLIGTTTYSGSFAEQPLPAVANNVADLAAVLTDEQYGGFLAENCTPVLDEDDRNAILRAVRAAAARATDVLLVYLSGHAAPKELSSNELHLPLPSTDDLGEDFWWNHALPYSDIRRIVRDSQAACRMIVIDTCFSGRALAEAMGKADGEAFVISGSYVLASAGSNIHAVAPAGARHTAFTGVLIDLLTNGIDDPSPELSLPRIFPRLRQALLAAGYPEPDHTATKTVDQKAVVRNRAALIARDLAPDVVTDLGSDVNTIIVRGLRRLEDLYGQGTRSVRDRVRSEVLRFLDHDSKIVSQEAGRLYDLIRAWEDAPGADDEPKRPGRVRRALADPWLGASAVVLALVAGTVLWSTGLSAGLACAVAAPLGLLGYATAIAVAVVSTPPEKD</sequence>
<dbReference type="Proteomes" id="UP000399805">
    <property type="component" value="Unassembled WGS sequence"/>
</dbReference>
<evidence type="ECO:0000259" key="2">
    <source>
        <dbReference type="Pfam" id="PF00656"/>
    </source>
</evidence>
<accession>A0A6I8LNL7</accession>
<keyword evidence="1" id="KW-1133">Transmembrane helix</keyword>
<evidence type="ECO:0000313" key="3">
    <source>
        <dbReference type="EMBL" id="VVJ17275.1"/>
    </source>
</evidence>
<dbReference type="Gene3D" id="3.40.50.1460">
    <property type="match status" value="1"/>
</dbReference>
<protein>
    <recommendedName>
        <fullName evidence="2">Peptidase C14 caspase domain-containing protein</fullName>
    </recommendedName>
</protein>
<dbReference type="InterPro" id="IPR011600">
    <property type="entry name" value="Pept_C14_caspase"/>
</dbReference>
<feature type="transmembrane region" description="Helical" evidence="1">
    <location>
        <begin position="369"/>
        <end position="393"/>
    </location>
</feature>
<organism evidence="3 4">
    <name type="scientific">Amycolatopsis camponoti</name>
    <dbReference type="NCBI Taxonomy" id="2606593"/>
    <lineage>
        <taxon>Bacteria</taxon>
        <taxon>Bacillati</taxon>
        <taxon>Actinomycetota</taxon>
        <taxon>Actinomycetes</taxon>
        <taxon>Pseudonocardiales</taxon>
        <taxon>Pseudonocardiaceae</taxon>
        <taxon>Amycolatopsis</taxon>
    </lineage>
</organism>